<dbReference type="EMBL" id="JXST01000006">
    <property type="protein sequence ID" value="KIU17825.1"/>
    <property type="molecule type" value="Genomic_DNA"/>
</dbReference>
<feature type="transmembrane region" description="Helical" evidence="8">
    <location>
        <begin position="88"/>
        <end position="108"/>
    </location>
</feature>
<dbReference type="NCBIfam" id="TIGR00751">
    <property type="entry name" value="menA"/>
    <property type="match status" value="1"/>
</dbReference>
<comment type="subcellular location">
    <subcellularLocation>
        <location evidence="8">Cell membrane</location>
        <topology evidence="8">Multi-pass membrane protein</topology>
    </subcellularLocation>
    <subcellularLocation>
        <location evidence="1">Membrane</location>
        <topology evidence="1">Multi-pass membrane protein</topology>
    </subcellularLocation>
</comment>
<name>A0A0D1LAH9_9MYCO</name>
<sequence length="290" mass="29798">MASLSQWIEGARPRTLPNAVAPVLAGTGAAAWVGGAVWWKAALALVVSVALIIGVNYANDYSDGIRGTDDDRSGPVRLVGAKLASPQAVLAAAVISLCVGAGTGLALALVSQPWLIAIGAACIAGAWLYTGGTNPYGYRGLGEVAVFVFFGLVAVLGTQYTQALRIDWVGLVLAVAVGSLSSAVLVANNLRDIPTDQVSGKITLAVRLGDARTRRLFQVLTALPFVLTAVLALATPWCLVGFAAAPLAVRAAKPVRSGLGGRELIPVLRDTGLTMLVWAALVTAVLVIKP</sequence>
<dbReference type="PANTHER" id="PTHR13929:SF0">
    <property type="entry name" value="UBIA PRENYLTRANSFERASE DOMAIN-CONTAINING PROTEIN 1"/>
    <property type="match status" value="1"/>
</dbReference>
<dbReference type="PIRSF" id="PIRSF005355">
    <property type="entry name" value="UBIAD1"/>
    <property type="match status" value="1"/>
</dbReference>
<feature type="transmembrane region" description="Helical" evidence="8">
    <location>
        <begin position="168"/>
        <end position="187"/>
    </location>
</feature>
<dbReference type="EC" id="2.5.1.74" evidence="8 9"/>
<dbReference type="PANTHER" id="PTHR13929">
    <property type="entry name" value="1,4-DIHYDROXY-2-NAPHTHOATE OCTAPRENYLTRANSFERASE"/>
    <property type="match status" value="1"/>
</dbReference>
<dbReference type="Proteomes" id="UP000032221">
    <property type="component" value="Unassembled WGS sequence"/>
</dbReference>
<keyword evidence="11" id="KW-1185">Reference proteome</keyword>
<dbReference type="STRING" id="280871.TL10_06015"/>
<feature type="transmembrane region" description="Helical" evidence="8">
    <location>
        <begin position="114"/>
        <end position="132"/>
    </location>
</feature>
<keyword evidence="6 8" id="KW-1133">Transmembrane helix</keyword>
<dbReference type="InterPro" id="IPR004657">
    <property type="entry name" value="MenA"/>
</dbReference>
<comment type="catalytic activity">
    <reaction evidence="8">
        <text>an all-trans-polyprenyl diphosphate + 1,4-dihydroxy-2-naphthoate + H(+) = a 2-demethylmenaquinol + CO2 + diphosphate</text>
        <dbReference type="Rhea" id="RHEA:26478"/>
        <dbReference type="Rhea" id="RHEA-COMP:9563"/>
        <dbReference type="Rhea" id="RHEA-COMP:9564"/>
        <dbReference type="ChEBI" id="CHEBI:11173"/>
        <dbReference type="ChEBI" id="CHEBI:15378"/>
        <dbReference type="ChEBI" id="CHEBI:16526"/>
        <dbReference type="ChEBI" id="CHEBI:33019"/>
        <dbReference type="ChEBI" id="CHEBI:55437"/>
        <dbReference type="ChEBI" id="CHEBI:58914"/>
        <dbReference type="EC" id="2.5.1.74"/>
    </reaction>
</comment>
<keyword evidence="7 8" id="KW-0472">Membrane</keyword>
<dbReference type="HAMAP" id="MF_01937">
    <property type="entry name" value="MenA_1"/>
    <property type="match status" value="1"/>
</dbReference>
<evidence type="ECO:0000256" key="4">
    <source>
        <dbReference type="ARBA" id="ARBA00022679"/>
    </source>
</evidence>
<keyword evidence="2 8" id="KW-0474">Menaquinone biosynthesis</keyword>
<dbReference type="GO" id="GO:0009234">
    <property type="term" value="P:menaquinone biosynthetic process"/>
    <property type="evidence" value="ECO:0007669"/>
    <property type="project" value="UniProtKB-UniRule"/>
</dbReference>
<dbReference type="Pfam" id="PF01040">
    <property type="entry name" value="UbiA"/>
    <property type="match status" value="1"/>
</dbReference>
<dbReference type="CDD" id="cd13962">
    <property type="entry name" value="PT_UbiA_UBIAD1"/>
    <property type="match status" value="1"/>
</dbReference>
<keyword evidence="4 8" id="KW-0808">Transferase</keyword>
<feature type="transmembrane region" description="Helical" evidence="8">
    <location>
        <begin position="37"/>
        <end position="58"/>
    </location>
</feature>
<proteinExistence type="inferred from homology"/>
<dbReference type="NCBIfam" id="NF004751">
    <property type="entry name" value="PRK06080.1-3"/>
    <property type="match status" value="1"/>
</dbReference>
<dbReference type="InterPro" id="IPR026046">
    <property type="entry name" value="UBIAD1"/>
</dbReference>
<evidence type="ECO:0000256" key="9">
    <source>
        <dbReference type="NCBIfam" id="TIGR00751"/>
    </source>
</evidence>
<dbReference type="OrthoDB" id="9767568at2"/>
<dbReference type="RefSeq" id="WP_043984901.1">
    <property type="nucleotide sequence ID" value="NZ_JXST01000006.1"/>
</dbReference>
<comment type="function">
    <text evidence="8">Conversion of 1,4-dihydroxy-2-naphthoate (DHNA) to demethylmenaquinone (DMK).</text>
</comment>
<evidence type="ECO:0000256" key="3">
    <source>
        <dbReference type="ARBA" id="ARBA00022475"/>
    </source>
</evidence>
<reference evidence="10 11" key="1">
    <citation type="submission" date="2015-01" db="EMBL/GenBank/DDBJ databases">
        <title>Genome sequence of Mycobacterium llatzerense and Mycobacterium immunogenum recovered from brain abscess.</title>
        <authorList>
            <person name="Greninger A.L."/>
            <person name="Langelier C."/>
            <person name="Cunningham G."/>
            <person name="Chiu C.Y."/>
            <person name="Miller S."/>
        </authorList>
    </citation>
    <scope>NUCLEOTIDE SEQUENCE [LARGE SCALE GENOMIC DNA]</scope>
    <source>
        <strain evidence="10 11">CLUC14</strain>
    </source>
</reference>
<dbReference type="InterPro" id="IPR044878">
    <property type="entry name" value="UbiA_sf"/>
</dbReference>
<dbReference type="GO" id="GO:0005886">
    <property type="term" value="C:plasma membrane"/>
    <property type="evidence" value="ECO:0007669"/>
    <property type="project" value="UniProtKB-SubCell"/>
</dbReference>
<dbReference type="UniPathway" id="UPA00079">
    <property type="reaction ID" value="UER00168"/>
</dbReference>
<comment type="caution">
    <text evidence="10">The sequence shown here is derived from an EMBL/GenBank/DDBJ whole genome shotgun (WGS) entry which is preliminary data.</text>
</comment>
<evidence type="ECO:0000313" key="11">
    <source>
        <dbReference type="Proteomes" id="UP000032221"/>
    </source>
</evidence>
<organism evidence="10 11">
    <name type="scientific">Mycolicibacterium llatzerense</name>
    <dbReference type="NCBI Taxonomy" id="280871"/>
    <lineage>
        <taxon>Bacteria</taxon>
        <taxon>Bacillati</taxon>
        <taxon>Actinomycetota</taxon>
        <taxon>Actinomycetes</taxon>
        <taxon>Mycobacteriales</taxon>
        <taxon>Mycobacteriaceae</taxon>
        <taxon>Mycolicibacterium</taxon>
    </lineage>
</organism>
<comment type="pathway">
    <text evidence="8">Quinol/quinone metabolism; menaquinone biosynthesis; menaquinol from 1,4-dihydroxy-2-naphthoate: step 1/2.</text>
</comment>
<protein>
    <recommendedName>
        <fullName evidence="8 9">1,4-dihydroxy-2-naphthoate octaprenyltransferase</fullName>
        <shortName evidence="8">DHNA-octaprenyltransferase</shortName>
        <ecNumber evidence="8 9">2.5.1.74</ecNumber>
    </recommendedName>
</protein>
<dbReference type="GO" id="GO:0046428">
    <property type="term" value="F:1,4-dihydroxy-2-naphthoate polyprenyltransferase activity"/>
    <property type="evidence" value="ECO:0007669"/>
    <property type="project" value="UniProtKB-UniRule"/>
</dbReference>
<evidence type="ECO:0000256" key="6">
    <source>
        <dbReference type="ARBA" id="ARBA00022989"/>
    </source>
</evidence>
<keyword evidence="5 8" id="KW-0812">Transmembrane</keyword>
<gene>
    <name evidence="8" type="primary">menA</name>
    <name evidence="10" type="ORF">TL10_06015</name>
</gene>
<accession>A0A0D1LAH9</accession>
<dbReference type="InterPro" id="IPR000537">
    <property type="entry name" value="UbiA_prenyltransferase"/>
</dbReference>
<dbReference type="PATRIC" id="fig|280871.6.peg.1239"/>
<keyword evidence="3 8" id="KW-1003">Cell membrane</keyword>
<feature type="transmembrane region" description="Helical" evidence="8">
    <location>
        <begin position="267"/>
        <end position="288"/>
    </location>
</feature>
<evidence type="ECO:0000256" key="7">
    <source>
        <dbReference type="ARBA" id="ARBA00023136"/>
    </source>
</evidence>
<evidence type="ECO:0000256" key="2">
    <source>
        <dbReference type="ARBA" id="ARBA00022428"/>
    </source>
</evidence>
<comment type="similarity">
    <text evidence="8">Belongs to the MenA family. Type 1 subfamily.</text>
</comment>
<feature type="transmembrane region" description="Helical" evidence="8">
    <location>
        <begin position="144"/>
        <end position="162"/>
    </location>
</feature>
<dbReference type="GO" id="GO:0042371">
    <property type="term" value="P:vitamin K biosynthetic process"/>
    <property type="evidence" value="ECO:0007669"/>
    <property type="project" value="TreeGrafter"/>
</dbReference>
<dbReference type="Gene3D" id="1.10.357.140">
    <property type="entry name" value="UbiA prenyltransferase"/>
    <property type="match status" value="1"/>
</dbReference>
<evidence type="ECO:0000313" key="10">
    <source>
        <dbReference type="EMBL" id="KIU17825.1"/>
    </source>
</evidence>
<dbReference type="AlphaFoldDB" id="A0A0D1LAH9"/>
<evidence type="ECO:0000256" key="1">
    <source>
        <dbReference type="ARBA" id="ARBA00004141"/>
    </source>
</evidence>
<evidence type="ECO:0000256" key="5">
    <source>
        <dbReference type="ARBA" id="ARBA00022692"/>
    </source>
</evidence>
<feature type="transmembrane region" description="Helical" evidence="8">
    <location>
        <begin position="222"/>
        <end position="247"/>
    </location>
</feature>
<evidence type="ECO:0000256" key="8">
    <source>
        <dbReference type="HAMAP-Rule" id="MF_01937"/>
    </source>
</evidence>